<gene>
    <name evidence="9" type="primary">NCAM1</name>
    <name evidence="9" type="ORF">MS3_00001233</name>
    <name evidence="10" type="ORF">MS3_05305</name>
</gene>
<dbReference type="KEGG" id="shx:MS3_00001233"/>
<reference evidence="9" key="4">
    <citation type="journal article" date="2022" name="PLoS Pathog.">
        <title>Chromosome-level genome of Schistosoma haematobium underpins genome-wide explorations of molecular variation.</title>
        <authorList>
            <person name="Stroehlein A.J."/>
            <person name="Korhonen P.K."/>
            <person name="Lee V.V."/>
            <person name="Ralph S.A."/>
            <person name="Mentink-Kane M."/>
            <person name="You H."/>
            <person name="McManus D.P."/>
            <person name="Tchuente L.T."/>
            <person name="Stothard J.R."/>
            <person name="Kaur P."/>
            <person name="Dudchenko O."/>
            <person name="Aiden E.L."/>
            <person name="Yang B."/>
            <person name="Yang H."/>
            <person name="Emery A.M."/>
            <person name="Webster B.L."/>
            <person name="Brindley P.J."/>
            <person name="Rollinson D."/>
            <person name="Chang B.C.H."/>
            <person name="Gasser R.B."/>
            <person name="Young N.D."/>
        </authorList>
    </citation>
    <scope>NUCLEOTIDE SEQUENCE</scope>
</reference>
<dbReference type="AlphaFoldDB" id="A0A094ZS36"/>
<dbReference type="InterPro" id="IPR013151">
    <property type="entry name" value="Immunoglobulin_dom"/>
</dbReference>
<dbReference type="Pfam" id="PF00041">
    <property type="entry name" value="fn3"/>
    <property type="match status" value="1"/>
</dbReference>
<organism evidence="10">
    <name type="scientific">Schistosoma haematobium</name>
    <name type="common">Blood fluke</name>
    <dbReference type="NCBI Taxonomy" id="6185"/>
    <lineage>
        <taxon>Eukaryota</taxon>
        <taxon>Metazoa</taxon>
        <taxon>Spiralia</taxon>
        <taxon>Lophotrochozoa</taxon>
        <taxon>Platyhelminthes</taxon>
        <taxon>Trematoda</taxon>
        <taxon>Digenea</taxon>
        <taxon>Strigeidida</taxon>
        <taxon>Schistosomatoidea</taxon>
        <taxon>Schistosomatidae</taxon>
        <taxon>Schistosoma</taxon>
    </lineage>
</organism>
<dbReference type="InterPro" id="IPR036179">
    <property type="entry name" value="Ig-like_dom_sf"/>
</dbReference>
<keyword evidence="11" id="KW-1185">Reference proteome</keyword>
<feature type="chain" id="PRO_5038290338" evidence="6">
    <location>
        <begin position="19"/>
        <end position="871"/>
    </location>
</feature>
<keyword evidence="2" id="KW-0472">Membrane</keyword>
<dbReference type="GeneID" id="24592767"/>
<dbReference type="SMART" id="SM00060">
    <property type="entry name" value="FN3"/>
    <property type="match status" value="2"/>
</dbReference>
<feature type="domain" description="Ig-like" evidence="7">
    <location>
        <begin position="454"/>
        <end position="558"/>
    </location>
</feature>
<dbReference type="InterPro" id="IPR051275">
    <property type="entry name" value="Cell_adhesion_signaling"/>
</dbReference>
<keyword evidence="5" id="KW-0393">Immunoglobulin domain</keyword>
<dbReference type="InterPro" id="IPR007110">
    <property type="entry name" value="Ig-like_dom"/>
</dbReference>
<dbReference type="GO" id="GO:0005886">
    <property type="term" value="C:plasma membrane"/>
    <property type="evidence" value="ECO:0007669"/>
    <property type="project" value="TreeGrafter"/>
</dbReference>
<dbReference type="InterPro" id="IPR003599">
    <property type="entry name" value="Ig_sub"/>
</dbReference>
<dbReference type="STRING" id="6185.A0A094ZS36"/>
<evidence type="ECO:0000256" key="2">
    <source>
        <dbReference type="ARBA" id="ARBA00023136"/>
    </source>
</evidence>
<dbReference type="InterPro" id="IPR013783">
    <property type="entry name" value="Ig-like_fold"/>
</dbReference>
<evidence type="ECO:0000313" key="9">
    <source>
        <dbReference type="EMBL" id="KAH9592043.1"/>
    </source>
</evidence>
<name>A0A094ZS36_SCHHA</name>
<dbReference type="PROSITE" id="PS50853">
    <property type="entry name" value="FN3"/>
    <property type="match status" value="2"/>
</dbReference>
<evidence type="ECO:0000256" key="1">
    <source>
        <dbReference type="ARBA" id="ARBA00004479"/>
    </source>
</evidence>
<dbReference type="GO" id="GO:0050839">
    <property type="term" value="F:cell adhesion molecule binding"/>
    <property type="evidence" value="ECO:0007669"/>
    <property type="project" value="TreeGrafter"/>
</dbReference>
<feature type="domain" description="Ig-like" evidence="7">
    <location>
        <begin position="346"/>
        <end position="449"/>
    </location>
</feature>
<dbReference type="GO" id="GO:0005911">
    <property type="term" value="C:cell-cell junction"/>
    <property type="evidence" value="ECO:0007669"/>
    <property type="project" value="TreeGrafter"/>
</dbReference>
<accession>A0A094ZS36</accession>
<evidence type="ECO:0000256" key="4">
    <source>
        <dbReference type="ARBA" id="ARBA00023180"/>
    </source>
</evidence>
<dbReference type="InterPro" id="IPR036116">
    <property type="entry name" value="FN3_sf"/>
</dbReference>
<dbReference type="CDD" id="cd00063">
    <property type="entry name" value="FN3"/>
    <property type="match status" value="2"/>
</dbReference>
<dbReference type="EMBL" id="KL250832">
    <property type="protein sequence ID" value="KGB36987.1"/>
    <property type="molecule type" value="Genomic_DNA"/>
</dbReference>
<dbReference type="InterPro" id="IPR003961">
    <property type="entry name" value="FN3_dom"/>
</dbReference>
<evidence type="ECO:0000256" key="5">
    <source>
        <dbReference type="ARBA" id="ARBA00023319"/>
    </source>
</evidence>
<dbReference type="Proteomes" id="UP000471633">
    <property type="component" value="Unassembled WGS sequence"/>
</dbReference>
<evidence type="ECO:0000259" key="7">
    <source>
        <dbReference type="PROSITE" id="PS50835"/>
    </source>
</evidence>
<dbReference type="SMART" id="SM00408">
    <property type="entry name" value="IGc2"/>
    <property type="match status" value="4"/>
</dbReference>
<keyword evidence="4" id="KW-0325">Glycoprotein</keyword>
<evidence type="ECO:0000313" key="10">
    <source>
        <dbReference type="EMBL" id="KGB36987.1"/>
    </source>
</evidence>
<keyword evidence="6" id="KW-0732">Signal</keyword>
<dbReference type="Pfam" id="PF00047">
    <property type="entry name" value="ig"/>
    <property type="match status" value="1"/>
</dbReference>
<evidence type="ECO:0000256" key="3">
    <source>
        <dbReference type="ARBA" id="ARBA00023157"/>
    </source>
</evidence>
<evidence type="ECO:0000256" key="6">
    <source>
        <dbReference type="SAM" id="SignalP"/>
    </source>
</evidence>
<protein>
    <submittedName>
        <fullName evidence="10">Fasciclin-2</fullName>
    </submittedName>
    <submittedName>
        <fullName evidence="9">Neural cell adhesion molecule 1</fullName>
    </submittedName>
</protein>
<dbReference type="Gene3D" id="2.60.40.10">
    <property type="entry name" value="Immunoglobulins"/>
    <property type="match status" value="7"/>
</dbReference>
<dbReference type="Pfam" id="PF13927">
    <property type="entry name" value="Ig_3"/>
    <property type="match status" value="1"/>
</dbReference>
<feature type="domain" description="Ig-like" evidence="7">
    <location>
        <begin position="232"/>
        <end position="334"/>
    </location>
</feature>
<reference evidence="9" key="3">
    <citation type="submission" date="2021-06" db="EMBL/GenBank/DDBJ databases">
        <title>Chromosome-level genome assembly for S. haematobium.</title>
        <authorList>
            <person name="Stroehlein A.J."/>
        </authorList>
    </citation>
    <scope>NUCLEOTIDE SEQUENCE</scope>
</reference>
<feature type="domain" description="Ig-like" evidence="7">
    <location>
        <begin position="140"/>
        <end position="227"/>
    </location>
</feature>
<dbReference type="CDD" id="cd00096">
    <property type="entry name" value="Ig"/>
    <property type="match status" value="1"/>
</dbReference>
<dbReference type="SMART" id="SM00409">
    <property type="entry name" value="IG"/>
    <property type="match status" value="4"/>
</dbReference>
<feature type="domain" description="Fibronectin type-III" evidence="8">
    <location>
        <begin position="671"/>
        <end position="786"/>
    </location>
</feature>
<reference evidence="10" key="1">
    <citation type="journal article" date="2012" name="Nat. Genet.">
        <title>Whole-genome sequence of Schistosoma haematobium.</title>
        <authorList>
            <person name="Young N.D."/>
            <person name="Jex A.R."/>
            <person name="Li B."/>
            <person name="Liu S."/>
            <person name="Yang L."/>
            <person name="Xiong Z."/>
            <person name="Li Y."/>
            <person name="Cantacessi C."/>
            <person name="Hall R.S."/>
            <person name="Xu X."/>
            <person name="Chen F."/>
            <person name="Wu X."/>
            <person name="Zerlotini A."/>
            <person name="Oliveira G."/>
            <person name="Hofmann A."/>
            <person name="Zhang G."/>
            <person name="Fang X."/>
            <person name="Kang Y."/>
            <person name="Campbell B.E."/>
            <person name="Loukas A."/>
            <person name="Ranganathan S."/>
            <person name="Rollinson D."/>
            <person name="Rinaldi G."/>
            <person name="Brindley P.J."/>
            <person name="Yang H."/>
            <person name="Wang J."/>
            <person name="Wang J."/>
            <person name="Gasser R.B."/>
        </authorList>
    </citation>
    <scope>NUCLEOTIDE SEQUENCE [LARGE SCALE GENOMIC DNA]</scope>
</reference>
<dbReference type="CTD" id="4684"/>
<keyword evidence="3" id="KW-1015">Disulfide bond</keyword>
<dbReference type="PANTHER" id="PTHR11640">
    <property type="entry name" value="NEPHRIN"/>
    <property type="match status" value="1"/>
</dbReference>
<dbReference type="PROSITE" id="PS50835">
    <property type="entry name" value="IG_LIKE"/>
    <property type="match status" value="5"/>
</dbReference>
<dbReference type="EMBL" id="AMPZ03000002">
    <property type="protein sequence ID" value="KAH9592043.1"/>
    <property type="molecule type" value="Genomic_DNA"/>
</dbReference>
<proteinExistence type="predicted"/>
<feature type="domain" description="Ig-like" evidence="7">
    <location>
        <begin position="4"/>
        <end position="121"/>
    </location>
</feature>
<reference evidence="9" key="2">
    <citation type="journal article" date="2019" name="Gigascience">
        <title>High-quality Schistosoma haematobium genome achieved by single-molecule and long-range sequencing.</title>
        <authorList>
            <person name="Stroehlein A.J."/>
            <person name="Korhonen P.K."/>
            <person name="Chong T.M."/>
            <person name="Lim Y.L."/>
            <person name="Chan K.G."/>
            <person name="Webster B."/>
            <person name="Rollinson D."/>
            <person name="Brindley P.J."/>
            <person name="Gasser R.B."/>
            <person name="Young N.D."/>
        </authorList>
    </citation>
    <scope>NUCLEOTIDE SEQUENCE</scope>
</reference>
<dbReference type="OrthoDB" id="10010359at2759"/>
<dbReference type="SUPFAM" id="SSF49265">
    <property type="entry name" value="Fibronectin type III"/>
    <property type="match status" value="1"/>
</dbReference>
<comment type="subcellular location">
    <subcellularLocation>
        <location evidence="1">Membrane</location>
        <topology evidence="1">Single-pass type I membrane protein</topology>
    </subcellularLocation>
</comment>
<dbReference type="GO" id="GO:0098609">
    <property type="term" value="P:cell-cell adhesion"/>
    <property type="evidence" value="ECO:0007669"/>
    <property type="project" value="TreeGrafter"/>
</dbReference>
<feature type="signal peptide" evidence="6">
    <location>
        <begin position="1"/>
        <end position="18"/>
    </location>
</feature>
<dbReference type="InterPro" id="IPR003598">
    <property type="entry name" value="Ig_sub2"/>
</dbReference>
<feature type="domain" description="Fibronectin type-III" evidence="8">
    <location>
        <begin position="564"/>
        <end position="670"/>
    </location>
</feature>
<sequence>MRLPLVISVIVDVVVSSALNIKEVDVDGNYYVQWGDNLALTCAQDTPPFGKASIDWFLPSQLNRPVGYGNKAHVYRQDQLDSMVLVLVVRSVITDDSGTYVCRTGRQEGNQFIEMGRKSVNVIVRKSIVATDCPRDQWIPVLEENTNCWGSGTDCGGPTATVRCIVEAFPAPTIHWRFKGVQLTTGAKYIITTFGITIINPTTEDSGIYTVIARQPQQTAVFDLQISAFSRPRITSGPSIVRTYNNTFVSGREAYLQCLASGQPPPTIHWYHERDPQTELQKANPKRFSVNTNFRVGLLWISEVSYPEDSGIYICRAVIPVPATYSGSTLVTITEAQIPIEVTLPPTLIPLTTMHSYVELGGTATVQCRVRATTPLELYFKRFNSSTSYISGVQPGDKRIRVWRENDVNDPLNHDLFLTIKNTTLDDTWNYSCHAVNQGNSSWWNTTIQVMQTPQILLHSTLNTDSELSGLRFGWRYQGTNVTCISRGMPHPTWTWYRRGEQILNGQNSTFVIISYDYWDHSQSWLQITPCLYTEHFIYDNYVCKATNIKGTNESKVSFRRASVPGQPRLESYSVTQSTIFFNVSPPINTGGMATLAYELTYRAFGGPEGWYGPVTYPLDGSRSSGKPKFELTGLLGDTNYQLKLLARSIVGQGIPYSFSITTASSTRPGPVEVIHSATGIYSYGHVVNWIPPMSGGSPILGYRIRVRSVDNDLNLISMVENISPSSSWKVYTPSFNNPYMNYYHLAPLKPDQTYQLIVEAYNRHGYSLDGVDIKQYGYLNRTPTSTPQLQQIFPGERLNYQNSDILLNPINSLMNFKQSDLVPIWYLFETPPADELDSPSLIFSQSSSIYNSHQIILLLGIHTFIAYIFY</sequence>
<evidence type="ECO:0000259" key="8">
    <source>
        <dbReference type="PROSITE" id="PS50853"/>
    </source>
</evidence>
<dbReference type="RefSeq" id="XP_051072125.1">
    <property type="nucleotide sequence ID" value="XM_051208714.1"/>
</dbReference>
<evidence type="ECO:0000313" key="11">
    <source>
        <dbReference type="Proteomes" id="UP000471633"/>
    </source>
</evidence>
<dbReference type="SUPFAM" id="SSF48726">
    <property type="entry name" value="Immunoglobulin"/>
    <property type="match status" value="5"/>
</dbReference>
<dbReference type="PANTHER" id="PTHR11640:SF31">
    <property type="entry name" value="IRREGULAR CHIASM C-ROUGHEST PROTEIN-RELATED"/>
    <property type="match status" value="1"/>
</dbReference>